<feature type="region of interest" description="Disordered" evidence="1">
    <location>
        <begin position="1"/>
        <end position="21"/>
    </location>
</feature>
<evidence type="ECO:0000313" key="3">
    <source>
        <dbReference type="EMBL" id="AOR80739.1"/>
    </source>
</evidence>
<protein>
    <submittedName>
        <fullName evidence="3">Uncharacterized protein</fullName>
    </submittedName>
</protein>
<accession>A0A1D8AF62</accession>
<geneLocation type="plasmid" evidence="3 4">
    <name>pSA2</name>
</geneLocation>
<sequence>MPHRDQDTITPAGGHEGGKPKNLRYLVGGMIVIFLLGMAIVGASTKVLQRPGPDQGATEKAPAD</sequence>
<keyword evidence="4" id="KW-1185">Reference proteome</keyword>
<evidence type="ECO:0000313" key="4">
    <source>
        <dbReference type="Proteomes" id="UP000094626"/>
    </source>
</evidence>
<proteinExistence type="predicted"/>
<reference evidence="4" key="1">
    <citation type="journal article" date="2017" name="J. Biotechnol.">
        <title>Complete genome sequence of Novosphingobium resinovorum SA1, a versatile xenobiotic-degrading bacterium capable of utilizing sulfanilic acid.</title>
        <authorList>
            <person name="Hegedus B."/>
            <person name="Kos P.B."/>
            <person name="Balint B."/>
            <person name="Maroti G."/>
            <person name="Gan H.M."/>
            <person name="Perei K."/>
            <person name="Rakhely G."/>
        </authorList>
    </citation>
    <scope>NUCLEOTIDE SEQUENCE [LARGE SCALE GENOMIC DNA]</scope>
    <source>
        <strain evidence="4">SA1</strain>
    </source>
</reference>
<organism evidence="3 4">
    <name type="scientific">Novosphingobium resinovorum</name>
    <dbReference type="NCBI Taxonomy" id="158500"/>
    <lineage>
        <taxon>Bacteria</taxon>
        <taxon>Pseudomonadati</taxon>
        <taxon>Pseudomonadota</taxon>
        <taxon>Alphaproteobacteria</taxon>
        <taxon>Sphingomonadales</taxon>
        <taxon>Sphingomonadaceae</taxon>
        <taxon>Novosphingobium</taxon>
    </lineage>
</organism>
<keyword evidence="2" id="KW-1133">Transmembrane helix</keyword>
<dbReference type="KEGG" id="nre:BES08_28415"/>
<dbReference type="EMBL" id="CP017077">
    <property type="protein sequence ID" value="AOR80739.1"/>
    <property type="molecule type" value="Genomic_DNA"/>
</dbReference>
<evidence type="ECO:0000256" key="2">
    <source>
        <dbReference type="SAM" id="Phobius"/>
    </source>
</evidence>
<keyword evidence="3" id="KW-0614">Plasmid</keyword>
<keyword evidence="2" id="KW-0812">Transmembrane</keyword>
<feature type="transmembrane region" description="Helical" evidence="2">
    <location>
        <begin position="23"/>
        <end position="43"/>
    </location>
</feature>
<name>A0A1D8AF62_9SPHN</name>
<gene>
    <name evidence="3" type="ORF">BES08_28415</name>
</gene>
<dbReference type="Proteomes" id="UP000094626">
    <property type="component" value="Plasmid pSA2"/>
</dbReference>
<dbReference type="RefSeq" id="WP_069710050.1">
    <property type="nucleotide sequence ID" value="NZ_CP017077.1"/>
</dbReference>
<keyword evidence="2" id="KW-0472">Membrane</keyword>
<evidence type="ECO:0000256" key="1">
    <source>
        <dbReference type="SAM" id="MobiDB-lite"/>
    </source>
</evidence>
<dbReference type="AlphaFoldDB" id="A0A1D8AF62"/>